<protein>
    <recommendedName>
        <fullName evidence="3">1-deoxy-D-xylulose-5-phosphate synthase</fullName>
    </recommendedName>
</protein>
<accession>A0ABU1YP30</accession>
<sequence>MKSRIMYIEFKAGGLIGPARIGRVSFSKSGATLYYAGKAFQSQKGSGFKSNYFDVESGDAYWISGPRKDGRDSLYPTHVETIVDADVHDEYWSKIRGLPIPARRADASE</sequence>
<evidence type="ECO:0000313" key="2">
    <source>
        <dbReference type="Proteomes" id="UP001180453"/>
    </source>
</evidence>
<reference evidence="1 2" key="1">
    <citation type="submission" date="2023-07" db="EMBL/GenBank/DDBJ databases">
        <title>Sorghum-associated microbial communities from plants grown in Nebraska, USA.</title>
        <authorList>
            <person name="Schachtman D."/>
        </authorList>
    </citation>
    <scope>NUCLEOTIDE SEQUENCE [LARGE SCALE GENOMIC DNA]</scope>
    <source>
        <strain evidence="1 2">BE314</strain>
    </source>
</reference>
<keyword evidence="2" id="KW-1185">Reference proteome</keyword>
<dbReference type="EMBL" id="JAVDXU010000002">
    <property type="protein sequence ID" value="MDR7270607.1"/>
    <property type="molecule type" value="Genomic_DNA"/>
</dbReference>
<evidence type="ECO:0008006" key="3">
    <source>
        <dbReference type="Google" id="ProtNLM"/>
    </source>
</evidence>
<evidence type="ECO:0000313" key="1">
    <source>
        <dbReference type="EMBL" id="MDR7270607.1"/>
    </source>
</evidence>
<proteinExistence type="predicted"/>
<dbReference type="Proteomes" id="UP001180453">
    <property type="component" value="Unassembled WGS sequence"/>
</dbReference>
<organism evidence="1 2">
    <name type="scientific">Roseateles saccharophilus</name>
    <name type="common">Pseudomonas saccharophila</name>
    <dbReference type="NCBI Taxonomy" id="304"/>
    <lineage>
        <taxon>Bacteria</taxon>
        <taxon>Pseudomonadati</taxon>
        <taxon>Pseudomonadota</taxon>
        <taxon>Betaproteobacteria</taxon>
        <taxon>Burkholderiales</taxon>
        <taxon>Sphaerotilaceae</taxon>
        <taxon>Roseateles</taxon>
    </lineage>
</organism>
<gene>
    <name evidence="1" type="ORF">J2X20_003265</name>
</gene>
<comment type="caution">
    <text evidence="1">The sequence shown here is derived from an EMBL/GenBank/DDBJ whole genome shotgun (WGS) entry which is preliminary data.</text>
</comment>
<dbReference type="RefSeq" id="WP_310266677.1">
    <property type="nucleotide sequence ID" value="NZ_JAVDXU010000002.1"/>
</dbReference>
<name>A0ABU1YP30_ROSSA</name>